<organism evidence="6 7">
    <name type="scientific">Plebeiibacterium marinum</name>
    <dbReference type="NCBI Taxonomy" id="2992111"/>
    <lineage>
        <taxon>Bacteria</taxon>
        <taxon>Pseudomonadati</taxon>
        <taxon>Bacteroidota</taxon>
        <taxon>Bacteroidia</taxon>
        <taxon>Marinilabiliales</taxon>
        <taxon>Marinilabiliaceae</taxon>
        <taxon>Plebeiibacterium</taxon>
    </lineage>
</organism>
<dbReference type="RefSeq" id="WP_301199656.1">
    <property type="nucleotide sequence ID" value="NZ_JAPDPI010000022.1"/>
</dbReference>
<evidence type="ECO:0000256" key="1">
    <source>
        <dbReference type="ARBA" id="ARBA00004196"/>
    </source>
</evidence>
<dbReference type="InterPro" id="IPR000866">
    <property type="entry name" value="AhpC/TSA"/>
</dbReference>
<name>A0AAE3MEE9_9BACT</name>
<sequence>MKRLLYILIAVLLFGCNKNETLKIAIENPYSGKLYLYNTVTQKADTISLSGNLFDINIGDIEEPTLYHIMFEGINKSDRPIYLILSKEVTEIKFADLIEVNNKFSANIRAKYPNRPIFMADPNNNSEFYKFQDLWIEFFNNVTNSELNKDDIKELYLKFIDDSEKIILANNNKLVAAFVINYLMNNNLIHLDKIQLFYSYLEPRIQKTPLGHIIGNEVGFAKQTAAPEFSFKDNHGNLCSLENLKSSKVLLHFWSSSCAPCIEEIPELLKLSHENKGLKIINISLDLDSIRWVSGMEKLGIAGMVNYCDFKGTLGKIATDYHINSIPANYLIDENGNILSKAQTISELLN</sequence>
<dbReference type="CDD" id="cd02966">
    <property type="entry name" value="TlpA_like_family"/>
    <property type="match status" value="1"/>
</dbReference>
<feature type="domain" description="Thioredoxin" evidence="5">
    <location>
        <begin position="220"/>
        <end position="350"/>
    </location>
</feature>
<keyword evidence="2" id="KW-0201">Cytochrome c-type biogenesis</keyword>
<evidence type="ECO:0000313" key="7">
    <source>
        <dbReference type="Proteomes" id="UP001207408"/>
    </source>
</evidence>
<dbReference type="GO" id="GO:0017004">
    <property type="term" value="P:cytochrome complex assembly"/>
    <property type="evidence" value="ECO:0007669"/>
    <property type="project" value="UniProtKB-KW"/>
</dbReference>
<keyword evidence="3" id="KW-1015">Disulfide bond</keyword>
<dbReference type="InterPro" id="IPR013766">
    <property type="entry name" value="Thioredoxin_domain"/>
</dbReference>
<evidence type="ECO:0000256" key="4">
    <source>
        <dbReference type="ARBA" id="ARBA00023284"/>
    </source>
</evidence>
<reference evidence="6" key="1">
    <citation type="submission" date="2022-10" db="EMBL/GenBank/DDBJ databases">
        <authorList>
            <person name="Yu W.X."/>
        </authorList>
    </citation>
    <scope>NUCLEOTIDE SEQUENCE</scope>
    <source>
        <strain evidence="6">D04</strain>
    </source>
</reference>
<dbReference type="GO" id="GO:0016209">
    <property type="term" value="F:antioxidant activity"/>
    <property type="evidence" value="ECO:0007669"/>
    <property type="project" value="InterPro"/>
</dbReference>
<dbReference type="InterPro" id="IPR050553">
    <property type="entry name" value="Thioredoxin_ResA/DsbE_sf"/>
</dbReference>
<dbReference type="Pfam" id="PF00578">
    <property type="entry name" value="AhpC-TSA"/>
    <property type="match status" value="1"/>
</dbReference>
<dbReference type="SUPFAM" id="SSF52833">
    <property type="entry name" value="Thioredoxin-like"/>
    <property type="match status" value="1"/>
</dbReference>
<dbReference type="Gene3D" id="3.40.30.10">
    <property type="entry name" value="Glutaredoxin"/>
    <property type="match status" value="1"/>
</dbReference>
<keyword evidence="4" id="KW-0676">Redox-active center</keyword>
<dbReference type="PANTHER" id="PTHR42852">
    <property type="entry name" value="THIOL:DISULFIDE INTERCHANGE PROTEIN DSBE"/>
    <property type="match status" value="1"/>
</dbReference>
<dbReference type="PROSITE" id="PS51352">
    <property type="entry name" value="THIOREDOXIN_2"/>
    <property type="match status" value="1"/>
</dbReference>
<keyword evidence="7" id="KW-1185">Reference proteome</keyword>
<evidence type="ECO:0000313" key="6">
    <source>
        <dbReference type="EMBL" id="MCW3806284.1"/>
    </source>
</evidence>
<comment type="caution">
    <text evidence="6">The sequence shown here is derived from an EMBL/GenBank/DDBJ whole genome shotgun (WGS) entry which is preliminary data.</text>
</comment>
<evidence type="ECO:0000256" key="3">
    <source>
        <dbReference type="ARBA" id="ARBA00023157"/>
    </source>
</evidence>
<dbReference type="AlphaFoldDB" id="A0AAE3MEE9"/>
<dbReference type="EMBL" id="JAPDPI010000022">
    <property type="protein sequence ID" value="MCW3806284.1"/>
    <property type="molecule type" value="Genomic_DNA"/>
</dbReference>
<protein>
    <submittedName>
        <fullName evidence="6">TlpA family protein disulfide reductase</fullName>
    </submittedName>
</protein>
<gene>
    <name evidence="6" type="ORF">OM074_11670</name>
</gene>
<evidence type="ECO:0000256" key="2">
    <source>
        <dbReference type="ARBA" id="ARBA00022748"/>
    </source>
</evidence>
<dbReference type="PANTHER" id="PTHR42852:SF6">
    <property type="entry name" value="THIOL:DISULFIDE INTERCHANGE PROTEIN DSBE"/>
    <property type="match status" value="1"/>
</dbReference>
<dbReference type="PROSITE" id="PS51257">
    <property type="entry name" value="PROKAR_LIPOPROTEIN"/>
    <property type="match status" value="1"/>
</dbReference>
<evidence type="ECO:0000259" key="5">
    <source>
        <dbReference type="PROSITE" id="PS51352"/>
    </source>
</evidence>
<dbReference type="GO" id="GO:0030313">
    <property type="term" value="C:cell envelope"/>
    <property type="evidence" value="ECO:0007669"/>
    <property type="project" value="UniProtKB-SubCell"/>
</dbReference>
<dbReference type="InterPro" id="IPR036249">
    <property type="entry name" value="Thioredoxin-like_sf"/>
</dbReference>
<accession>A0AAE3MEE9</accession>
<dbReference type="GO" id="GO:0016491">
    <property type="term" value="F:oxidoreductase activity"/>
    <property type="evidence" value="ECO:0007669"/>
    <property type="project" value="InterPro"/>
</dbReference>
<dbReference type="Proteomes" id="UP001207408">
    <property type="component" value="Unassembled WGS sequence"/>
</dbReference>
<comment type="subcellular location">
    <subcellularLocation>
        <location evidence="1">Cell envelope</location>
    </subcellularLocation>
</comment>
<proteinExistence type="predicted"/>